<protein>
    <submittedName>
        <fullName evidence="1">Uncharacterized protein</fullName>
    </submittedName>
</protein>
<dbReference type="AlphaFoldDB" id="A0A0H2SEN2"/>
<reference evidence="1 2" key="1">
    <citation type="submission" date="2015-04" db="EMBL/GenBank/DDBJ databases">
        <title>Complete genome sequence of Schizopora paradoxa KUC8140, a cosmopolitan wood degrader in East Asia.</title>
        <authorList>
            <consortium name="DOE Joint Genome Institute"/>
            <person name="Min B."/>
            <person name="Park H."/>
            <person name="Jang Y."/>
            <person name="Kim J.-J."/>
            <person name="Kim K.H."/>
            <person name="Pangilinan J."/>
            <person name="Lipzen A."/>
            <person name="Riley R."/>
            <person name="Grigoriev I.V."/>
            <person name="Spatafora J.W."/>
            <person name="Choi I.-G."/>
        </authorList>
    </citation>
    <scope>NUCLEOTIDE SEQUENCE [LARGE SCALE GENOMIC DNA]</scope>
    <source>
        <strain evidence="1 2">KUC8140</strain>
    </source>
</reference>
<gene>
    <name evidence="1" type="ORF">SCHPADRAFT_258794</name>
</gene>
<keyword evidence="2" id="KW-1185">Reference proteome</keyword>
<dbReference type="EMBL" id="KQ085928">
    <property type="protein sequence ID" value="KLO15501.1"/>
    <property type="molecule type" value="Genomic_DNA"/>
</dbReference>
<name>A0A0H2SEN2_9AGAM</name>
<accession>A0A0H2SEN2</accession>
<sequence>MLTIQEEVRRLLFLLLTGDVCTVAEDRRSRSLSSTCHCTFNRHLPLIHVDTSERARAATPTCFFQQIFKFGTISEQILIFFSYATLPVLPRPARHRISHLDPTEQLLVQIINTLRGMAAVCMRMPLSEDIASLEKLRYWADGGKDPNARGR</sequence>
<dbReference type="InParanoid" id="A0A0H2SEN2"/>
<evidence type="ECO:0000313" key="1">
    <source>
        <dbReference type="EMBL" id="KLO15501.1"/>
    </source>
</evidence>
<dbReference type="Proteomes" id="UP000053477">
    <property type="component" value="Unassembled WGS sequence"/>
</dbReference>
<proteinExistence type="predicted"/>
<evidence type="ECO:0000313" key="2">
    <source>
        <dbReference type="Proteomes" id="UP000053477"/>
    </source>
</evidence>
<organism evidence="1 2">
    <name type="scientific">Schizopora paradoxa</name>
    <dbReference type="NCBI Taxonomy" id="27342"/>
    <lineage>
        <taxon>Eukaryota</taxon>
        <taxon>Fungi</taxon>
        <taxon>Dikarya</taxon>
        <taxon>Basidiomycota</taxon>
        <taxon>Agaricomycotina</taxon>
        <taxon>Agaricomycetes</taxon>
        <taxon>Hymenochaetales</taxon>
        <taxon>Schizoporaceae</taxon>
        <taxon>Schizopora</taxon>
    </lineage>
</organism>